<dbReference type="InterPro" id="IPR001680">
    <property type="entry name" value="WD40_rpt"/>
</dbReference>
<evidence type="ECO:0000256" key="4">
    <source>
        <dbReference type="SAM" id="Coils"/>
    </source>
</evidence>
<accession>A0A367Q969</accession>
<dbReference type="Gene3D" id="2.130.10.10">
    <property type="entry name" value="YVTN repeat-like/Quinoprotein amine dehydrogenase"/>
    <property type="match status" value="4"/>
</dbReference>
<feature type="domain" description="Novel STAND NTPase 1" evidence="6">
    <location>
        <begin position="521"/>
        <end position="955"/>
    </location>
</feature>
<name>A0A367Q969_9NOSO</name>
<keyword evidence="4" id="KW-0175">Coiled coil</keyword>
<dbReference type="PROSITE" id="PS00678">
    <property type="entry name" value="WD_REPEATS_1"/>
    <property type="match status" value="6"/>
</dbReference>
<dbReference type="SUPFAM" id="SSF50978">
    <property type="entry name" value="WD40 repeat-like"/>
    <property type="match status" value="2"/>
</dbReference>
<comment type="caution">
    <text evidence="7">The sequence shown here is derived from an EMBL/GenBank/DDBJ whole genome shotgun (WGS) entry which is preliminary data.</text>
</comment>
<dbReference type="CDD" id="cd00200">
    <property type="entry name" value="WD40"/>
    <property type="match status" value="3"/>
</dbReference>
<dbReference type="PRINTS" id="PR00320">
    <property type="entry name" value="GPROTEINBRPT"/>
</dbReference>
<dbReference type="PANTHER" id="PTHR19848">
    <property type="entry name" value="WD40 REPEAT PROTEIN"/>
    <property type="match status" value="1"/>
</dbReference>
<dbReference type="Pfam" id="PF00400">
    <property type="entry name" value="WD40"/>
    <property type="match status" value="15"/>
</dbReference>
<dbReference type="PROSITE" id="PS50294">
    <property type="entry name" value="WD_REPEATS_REGION"/>
    <property type="match status" value="11"/>
</dbReference>
<feature type="repeat" description="WD" evidence="3">
    <location>
        <begin position="1248"/>
        <end position="1282"/>
    </location>
</feature>
<feature type="repeat" description="WD" evidence="3">
    <location>
        <begin position="1582"/>
        <end position="1614"/>
    </location>
</feature>
<dbReference type="Pfam" id="PF00656">
    <property type="entry name" value="Peptidase_C14"/>
    <property type="match status" value="1"/>
</dbReference>
<dbReference type="SMART" id="SM00320">
    <property type="entry name" value="WD40"/>
    <property type="match status" value="17"/>
</dbReference>
<dbReference type="InterPro" id="IPR015943">
    <property type="entry name" value="WD40/YVTN_repeat-like_dom_sf"/>
</dbReference>
<dbReference type="InterPro" id="IPR011600">
    <property type="entry name" value="Pept_C14_caspase"/>
</dbReference>
<organism evidence="7 8">
    <name type="scientific">Nostoc minutum NIES-26</name>
    <dbReference type="NCBI Taxonomy" id="1844469"/>
    <lineage>
        <taxon>Bacteria</taxon>
        <taxon>Bacillati</taxon>
        <taxon>Cyanobacteriota</taxon>
        <taxon>Cyanophyceae</taxon>
        <taxon>Nostocales</taxon>
        <taxon>Nostocaceae</taxon>
        <taxon>Nostoc</taxon>
    </lineage>
</organism>
<evidence type="ECO:0000259" key="5">
    <source>
        <dbReference type="Pfam" id="PF00656"/>
    </source>
</evidence>
<dbReference type="InterPro" id="IPR020472">
    <property type="entry name" value="WD40_PAC1"/>
</dbReference>
<evidence type="ECO:0000256" key="2">
    <source>
        <dbReference type="ARBA" id="ARBA00022737"/>
    </source>
</evidence>
<dbReference type="GO" id="GO:0004197">
    <property type="term" value="F:cysteine-type endopeptidase activity"/>
    <property type="evidence" value="ECO:0007669"/>
    <property type="project" value="InterPro"/>
</dbReference>
<dbReference type="PROSITE" id="PS50082">
    <property type="entry name" value="WD_REPEATS_2"/>
    <property type="match status" value="13"/>
</dbReference>
<protein>
    <submittedName>
        <fullName evidence="7">Uncharacterized protein</fullName>
    </submittedName>
</protein>
<keyword evidence="8" id="KW-1185">Reference proteome</keyword>
<dbReference type="InterPro" id="IPR029030">
    <property type="entry name" value="Caspase-like_dom_sf"/>
</dbReference>
<feature type="repeat" description="WD" evidence="3">
    <location>
        <begin position="1115"/>
        <end position="1147"/>
    </location>
</feature>
<gene>
    <name evidence="7" type="ORF">A6770_31300</name>
</gene>
<evidence type="ECO:0000259" key="6">
    <source>
        <dbReference type="Pfam" id="PF20703"/>
    </source>
</evidence>
<feature type="repeat" description="WD" evidence="3">
    <location>
        <begin position="1620"/>
        <end position="1654"/>
    </location>
</feature>
<feature type="repeat" description="WD" evidence="3">
    <location>
        <begin position="1452"/>
        <end position="1484"/>
    </location>
</feature>
<sequence>MSAIVINPSTQQLERVQGKTWIVLVGVNHYQDHQILDLRYCANDCKELADTLKIVTQQFQETEIIALYDGGDKPPNKLEINNSIQIFRLAKPEDTVLFYFSGHGYLDSNNRPILCVTDTNLEDLAETGLKLDTLLNELRQCKAQRQLVWLDACQERERQQDDIIRQNPTGQLLAVLEQQAEQSQDFYAMLSCNKTERSWEIPELKHGLFTYCLIEGLRGKAANTEGKIDADTLFKYVERSSKKFIEYKKNPLSEHSFSKGMLGNLKEYSNKLKVKQLPLDASQTPQRIARGSGELIIGLATFSVQRKAVIIDNLSSSLVNISLCKILKARGNFEVDYCFVREKQRRNIQQIITSCLQEKSNQTVFLYLAGTIEFTNPETYELICNHDNRINLNWLGQQLQDSPVKEIVIIADILDTSETNKSLVEILQPSQDKSLCLITFTSSVANNKKLLHELVTVLETAGELEREFWVAELVTQLKKWGASQGNVNFNLWLSGSTEVIDILSVEAQRSYNEIFEINVCPYKSLEAFTQDDAYFFHGREELIAEIIDKLQSTSFLAVVGASGSGKSSVVRAGVIPQLVTEGLFDSELEQSKSCQSWVMLPGDNPLAALAKTLAPYNPDFLEGVLHLGVDSLVEWLRQQPKEISVLVIDQFEELFTLTAETDRVNFLSLILGAIKKAGNYFKVIITLRSDFLDECLGMIELAPLITKSQVLVPSCRLEDEQYRQIIAKPAQKVGLEVEDGLIALLLEELKDGSLPLLQYALEELWHKRSRGKLTVKDYQQHIGKLGKFLSNKAQETYNNLSEAQQECAQSIFLSLVFLVKEQEDSNKDTRRRLPISELLIDKYKDVLDSTLQALINARLIVVSGEENNLSLVNQEQLNGDNDEKNRQINNLDVAARVDGENINSQNKDKVTVEIAHEILLRDWETLKWWLDENREKYRLIKEINQKADEWKQNGKLDGFLLSNVALAKFEEFYVKYADDLSTIANQFFQLSIDNRDFLKQKEETRRQKELEQERKARINAQKFIWTLLGGLVAALSLTGLATWQLRRATINEINALINSKEAFLASNQEFDALVAGLKAGRRIKNSFFGVDPRTKMKLTDGLQNVFYRVKEFNRLEGHTRAVVTTAFSPDGQIIASTSIDNTVKLWNQQGKLLHNLQDHTGITMNVALSPDGQIIASTSLDNTVKLWNQKGKLLHTFKVYTKDYNGFLSFLSFSIPTVTFSPDGQIIATVSHRTVQLWNLEGHLLHTLEGHLNMAMDAAFSPDGQIIATAGEDKTVKLWNLQGQLLRTLEGHTNTVNKVKFSPDGLTIASASTDNTVKLWNLQGQLLRTLEDKTNVVFSPDGLTIASAGENKTVKLWNLQGQLLRTIKINTSDYGTSTVIFSPDNQIIASTHWNDNTVKLWNLQGQLLHTLSHTDNLITSVVFSPDSQTIASVNSDKVVRLWNWKGQLLRTLEGHSKNIRSFKFNPNGKIITSISDDNTVKVWNQQGQLLNTITDNNANSIAFVNSVVFSPDGLTIASINSINRNKTIKLQNLQGQLLHTLEGHTDYINQVTFSPDGSTIASASTDNTVKLWNLQGQLLRTLEGHADDVTTVNFSPDGSTIASASRDNTVKLWNPQGQLIRTLEDNSNNIKFSPNGQMIASASTDNTVKLWNLQGQLLYTFKRCIEINNIEFSPDSQTVAFASSDEIVKLWNLEGRSLNKIIDCNYGKSVVFSPDGQTVASISRGNTIQLFNRQGQLLHTLEGHRRKIEKIVFSPDGQKIASASEDKKVKVWNLQGELLYTFEGHASTVNSILFSPDSKTLASTSFNPDNTIKLWSLDFDEVMARGCDWARDYLTNNPNVSEEDRKICDGIGNK</sequence>
<reference evidence="7" key="1">
    <citation type="submission" date="2016-04" db="EMBL/GenBank/DDBJ databases">
        <authorList>
            <person name="Tabuchi Yagui T.R."/>
        </authorList>
    </citation>
    <scope>NUCLEOTIDE SEQUENCE [LARGE SCALE GENOMIC DNA]</scope>
    <source>
        <strain evidence="7">NIES-26</strain>
    </source>
</reference>
<dbReference type="InterPro" id="IPR019775">
    <property type="entry name" value="WD40_repeat_CS"/>
</dbReference>
<dbReference type="EMBL" id="LXQD01000335">
    <property type="protein sequence ID" value="RCJ20595.1"/>
    <property type="molecule type" value="Genomic_DNA"/>
</dbReference>
<dbReference type="Proteomes" id="UP000252107">
    <property type="component" value="Unassembled WGS sequence"/>
</dbReference>
<feature type="repeat" description="WD" evidence="3">
    <location>
        <begin position="1156"/>
        <end position="1188"/>
    </location>
</feature>
<dbReference type="Gene3D" id="3.40.50.1460">
    <property type="match status" value="1"/>
</dbReference>
<feature type="repeat" description="WD" evidence="3">
    <location>
        <begin position="1741"/>
        <end position="1775"/>
    </location>
</feature>
<feature type="repeat" description="WD" evidence="3">
    <location>
        <begin position="1334"/>
        <end position="1360"/>
    </location>
</feature>
<dbReference type="GO" id="GO:0006508">
    <property type="term" value="P:proteolysis"/>
    <property type="evidence" value="ECO:0007669"/>
    <property type="project" value="InterPro"/>
</dbReference>
<dbReference type="InterPro" id="IPR036322">
    <property type="entry name" value="WD40_repeat_dom_sf"/>
</dbReference>
<keyword evidence="2" id="KW-0677">Repeat</keyword>
<evidence type="ECO:0000313" key="8">
    <source>
        <dbReference type="Proteomes" id="UP000252107"/>
    </source>
</evidence>
<dbReference type="PANTHER" id="PTHR19848:SF8">
    <property type="entry name" value="F-BOX AND WD REPEAT DOMAIN CONTAINING 7"/>
    <property type="match status" value="1"/>
</dbReference>
<feature type="repeat" description="WD" evidence="3">
    <location>
        <begin position="1541"/>
        <end position="1575"/>
    </location>
</feature>
<evidence type="ECO:0000313" key="7">
    <source>
        <dbReference type="EMBL" id="RCJ20595.1"/>
    </source>
</evidence>
<feature type="repeat" description="WD" evidence="3">
    <location>
        <begin position="1411"/>
        <end position="1443"/>
    </location>
</feature>
<feature type="domain" description="Peptidase C14 caspase" evidence="5">
    <location>
        <begin position="21"/>
        <end position="252"/>
    </location>
</feature>
<dbReference type="InterPro" id="IPR027417">
    <property type="entry name" value="P-loop_NTPase"/>
</dbReference>
<dbReference type="Pfam" id="PF20703">
    <property type="entry name" value="nSTAND1"/>
    <property type="match status" value="1"/>
</dbReference>
<dbReference type="SUPFAM" id="SSF52540">
    <property type="entry name" value="P-loop containing nucleoside triphosphate hydrolases"/>
    <property type="match status" value="1"/>
</dbReference>
<dbReference type="SUPFAM" id="SSF52129">
    <property type="entry name" value="Caspase-like"/>
    <property type="match status" value="1"/>
</dbReference>
<proteinExistence type="predicted"/>
<feature type="repeat" description="WD" evidence="3">
    <location>
        <begin position="1289"/>
        <end position="1323"/>
    </location>
</feature>
<evidence type="ECO:0000256" key="1">
    <source>
        <dbReference type="ARBA" id="ARBA00022574"/>
    </source>
</evidence>
<evidence type="ECO:0000256" key="3">
    <source>
        <dbReference type="PROSITE-ProRule" id="PRU00221"/>
    </source>
</evidence>
<dbReference type="InterPro" id="IPR049052">
    <property type="entry name" value="nSTAND1"/>
</dbReference>
<feature type="repeat" description="WD" evidence="3">
    <location>
        <begin position="1782"/>
        <end position="1825"/>
    </location>
</feature>
<feature type="repeat" description="WD" evidence="3">
    <location>
        <begin position="1667"/>
        <end position="1701"/>
    </location>
</feature>
<keyword evidence="1 3" id="KW-0853">WD repeat</keyword>
<feature type="coiled-coil region" evidence="4">
    <location>
        <begin position="994"/>
        <end position="1021"/>
    </location>
</feature>